<keyword evidence="5" id="KW-0449">Lipoprotein</keyword>
<feature type="signal peptide" evidence="6">
    <location>
        <begin position="1"/>
        <end position="24"/>
    </location>
</feature>
<keyword evidence="2 6" id="KW-0732">Signal</keyword>
<evidence type="ECO:0000256" key="4">
    <source>
        <dbReference type="ARBA" id="ARBA00023139"/>
    </source>
</evidence>
<evidence type="ECO:0000256" key="5">
    <source>
        <dbReference type="ARBA" id="ARBA00023288"/>
    </source>
</evidence>
<evidence type="ECO:0000256" key="3">
    <source>
        <dbReference type="ARBA" id="ARBA00023136"/>
    </source>
</evidence>
<dbReference type="Gene3D" id="3.40.190.10">
    <property type="entry name" value="Periplasmic binding protein-like II"/>
    <property type="match status" value="2"/>
</dbReference>
<keyword evidence="8" id="KW-1185">Reference proteome</keyword>
<evidence type="ECO:0000313" key="7">
    <source>
        <dbReference type="EMBL" id="NOU87885.1"/>
    </source>
</evidence>
<feature type="chain" id="PRO_5045735974" evidence="6">
    <location>
        <begin position="25"/>
        <end position="510"/>
    </location>
</feature>
<comment type="caution">
    <text evidence="7">The sequence shown here is derived from an EMBL/GenBank/DDBJ whole genome shotgun (WGS) entry which is preliminary data.</text>
</comment>
<evidence type="ECO:0000256" key="1">
    <source>
        <dbReference type="ARBA" id="ARBA00022475"/>
    </source>
</evidence>
<dbReference type="PANTHER" id="PTHR43649:SF33">
    <property type="entry name" value="POLYGALACTURONAN_RHAMNOGALACTURONAN-BINDING PROTEIN YTCQ"/>
    <property type="match status" value="1"/>
</dbReference>
<keyword evidence="4" id="KW-0564">Palmitate</keyword>
<organism evidence="7 8">
    <name type="scientific">Paenibacillus germinis</name>
    <dbReference type="NCBI Taxonomy" id="2654979"/>
    <lineage>
        <taxon>Bacteria</taxon>
        <taxon>Bacillati</taxon>
        <taxon>Bacillota</taxon>
        <taxon>Bacilli</taxon>
        <taxon>Bacillales</taxon>
        <taxon>Paenibacillaceae</taxon>
        <taxon>Paenibacillus</taxon>
    </lineage>
</organism>
<evidence type="ECO:0000256" key="2">
    <source>
        <dbReference type="ARBA" id="ARBA00022729"/>
    </source>
</evidence>
<dbReference type="Proteomes" id="UP000658690">
    <property type="component" value="Unassembled WGS sequence"/>
</dbReference>
<reference evidence="7 8" key="1">
    <citation type="submission" date="2019-10" db="EMBL/GenBank/DDBJ databases">
        <title>Description of Paenibacillus choica sp. nov.</title>
        <authorList>
            <person name="Carlier A."/>
            <person name="Qi S."/>
        </authorList>
    </citation>
    <scope>NUCLEOTIDE SEQUENCE [LARGE SCALE GENOMIC DNA]</scope>
    <source>
        <strain evidence="7 8">LMG 31460</strain>
    </source>
</reference>
<dbReference type="Pfam" id="PF01547">
    <property type="entry name" value="SBP_bac_1"/>
    <property type="match status" value="1"/>
</dbReference>
<name>A0ABX1Z3B4_9BACL</name>
<dbReference type="InterPro" id="IPR050490">
    <property type="entry name" value="Bact_solute-bd_prot1"/>
</dbReference>
<proteinExistence type="predicted"/>
<keyword evidence="1" id="KW-1003">Cell membrane</keyword>
<accession>A0ABX1Z3B4</accession>
<sequence>MWKSSKIAKLGLVVVLAGTMAACGKEEAESPAAATKAPAANPPATLKMMTTQHPLWPYKEDWPIYKYIKEKTNIDFKVTVPSGDYTTAVNLAISSGDMPDLLIMPSLTAANNNGNSGALLNYFENLDKMPNYKKILEQHPEVKAATLSPDGKSYYLPHYGLEQWSRRSWLYRDDIFKKNNLTPPMDWDQMYTVSKKLKELYPTSYPVAIFDNLTALTNIAPAFNTWYGSYVDYEKNEWRYGPTEDNFKSMLMTLNKFVKEGLIPPDFMAMKRDQFNDLMAQNKGFIASDYVGTMDELPVTLKKSPAEFSLDFMAPPKGGANGKPFNAYGGLLSNGFAVAAKSKNKDAALRYLDFLFSPEGIDMVTWGKEGETYTTESGKRKFKPDFANFGDIRTKTGIATYGSHLIVDMNAYAYMNSDKMNNALKKIQQGNEAKLQPRLAYTEAENEILTTTNAAITKYRDEQIAKFILGQKSFDEWPGYVAEIQRLGVDKLMEVNKAAYARNQKFLNGK</sequence>
<keyword evidence="3" id="KW-0472">Membrane</keyword>
<protein>
    <submittedName>
        <fullName evidence="7">Extracellular solute-binding protein</fullName>
    </submittedName>
</protein>
<evidence type="ECO:0000313" key="8">
    <source>
        <dbReference type="Proteomes" id="UP000658690"/>
    </source>
</evidence>
<gene>
    <name evidence="7" type="ORF">GC102_19210</name>
</gene>
<dbReference type="SUPFAM" id="SSF53850">
    <property type="entry name" value="Periplasmic binding protein-like II"/>
    <property type="match status" value="1"/>
</dbReference>
<dbReference type="RefSeq" id="WP_171691001.1">
    <property type="nucleotide sequence ID" value="NZ_WHOC01000094.1"/>
</dbReference>
<dbReference type="InterPro" id="IPR006059">
    <property type="entry name" value="SBP"/>
</dbReference>
<dbReference type="EMBL" id="WHOC01000094">
    <property type="protein sequence ID" value="NOU87885.1"/>
    <property type="molecule type" value="Genomic_DNA"/>
</dbReference>
<dbReference type="PANTHER" id="PTHR43649">
    <property type="entry name" value="ARABINOSE-BINDING PROTEIN-RELATED"/>
    <property type="match status" value="1"/>
</dbReference>
<evidence type="ECO:0000256" key="6">
    <source>
        <dbReference type="SAM" id="SignalP"/>
    </source>
</evidence>
<dbReference type="PROSITE" id="PS51257">
    <property type="entry name" value="PROKAR_LIPOPROTEIN"/>
    <property type="match status" value="1"/>
</dbReference>